<reference evidence="2 3" key="1">
    <citation type="submission" date="2024-02" db="EMBL/GenBank/DDBJ databases">
        <title>Discinaceae phylogenomics.</title>
        <authorList>
            <person name="Dirks A.C."/>
            <person name="James T.Y."/>
        </authorList>
    </citation>
    <scope>NUCLEOTIDE SEQUENCE [LARGE SCALE GENOMIC DNA]</scope>
    <source>
        <strain evidence="2 3">ACD0624</strain>
    </source>
</reference>
<organism evidence="2 3">
    <name type="scientific">Discina gigas</name>
    <dbReference type="NCBI Taxonomy" id="1032678"/>
    <lineage>
        <taxon>Eukaryota</taxon>
        <taxon>Fungi</taxon>
        <taxon>Dikarya</taxon>
        <taxon>Ascomycota</taxon>
        <taxon>Pezizomycotina</taxon>
        <taxon>Pezizomycetes</taxon>
        <taxon>Pezizales</taxon>
        <taxon>Discinaceae</taxon>
        <taxon>Discina</taxon>
    </lineage>
</organism>
<evidence type="ECO:0000256" key="1">
    <source>
        <dbReference type="SAM" id="MobiDB-lite"/>
    </source>
</evidence>
<protein>
    <submittedName>
        <fullName evidence="2">Uncharacterized protein</fullName>
    </submittedName>
</protein>
<evidence type="ECO:0000313" key="3">
    <source>
        <dbReference type="Proteomes" id="UP001447188"/>
    </source>
</evidence>
<dbReference type="Proteomes" id="UP001447188">
    <property type="component" value="Unassembled WGS sequence"/>
</dbReference>
<name>A0ABR3GKW2_9PEZI</name>
<feature type="region of interest" description="Disordered" evidence="1">
    <location>
        <begin position="237"/>
        <end position="266"/>
    </location>
</feature>
<comment type="caution">
    <text evidence="2">The sequence shown here is derived from an EMBL/GenBank/DDBJ whole genome shotgun (WGS) entry which is preliminary data.</text>
</comment>
<feature type="compositionally biased region" description="Acidic residues" evidence="1">
    <location>
        <begin position="253"/>
        <end position="264"/>
    </location>
</feature>
<keyword evidence="3" id="KW-1185">Reference proteome</keyword>
<gene>
    <name evidence="2" type="ORF">Q9L58_004465</name>
</gene>
<sequence length="276" mass="30328">MGLLPNIYYHARTPATSGLGDYTFSRLADATARQNRALKIQKSQVRINKATKDSSQSSHPVNHGYMMVADESPAVGWINSEFIAEPSRISRYARINESSRQPRMTQKGISCGGINKFQYPRKAAGSRCVNPVCAGQRHLCYPGHICHSSQCPGFICRSPMCLALYPDGTSQPTQLPTSAQAQVQRAMRQFTGDDNAWELDSNSDGGVPLDDSLNEDIAVVVDEIVRVIENLQAGYLADTEDGGNGYETHDGDDYGEDDNGDDSDDTIRAWEIHPRV</sequence>
<evidence type="ECO:0000313" key="2">
    <source>
        <dbReference type="EMBL" id="KAL0636513.1"/>
    </source>
</evidence>
<proteinExistence type="predicted"/>
<accession>A0ABR3GKW2</accession>
<dbReference type="EMBL" id="JBBBZM010000048">
    <property type="protein sequence ID" value="KAL0636513.1"/>
    <property type="molecule type" value="Genomic_DNA"/>
</dbReference>